<reference evidence="1 2" key="1">
    <citation type="journal article" date="2013" name="PLoS Genet.">
        <title>The genome and development-dependent transcriptomes of Pyronema confluens: a window into fungal evolution.</title>
        <authorList>
            <person name="Traeger S."/>
            <person name="Altegoer F."/>
            <person name="Freitag M."/>
            <person name="Gabaldon T."/>
            <person name="Kempken F."/>
            <person name="Kumar A."/>
            <person name="Marcet-Houben M."/>
            <person name="Poggeler S."/>
            <person name="Stajich J.E."/>
            <person name="Nowrousian M."/>
        </authorList>
    </citation>
    <scope>NUCLEOTIDE SEQUENCE [LARGE SCALE GENOMIC DNA]</scope>
    <source>
        <strain evidence="2">CBS 100304</strain>
        <tissue evidence="1">Vegetative mycelium</tissue>
    </source>
</reference>
<proteinExistence type="predicted"/>
<name>U4L5V2_PYROM</name>
<evidence type="ECO:0000313" key="2">
    <source>
        <dbReference type="Proteomes" id="UP000018144"/>
    </source>
</evidence>
<dbReference type="Proteomes" id="UP000018144">
    <property type="component" value="Unassembled WGS sequence"/>
</dbReference>
<dbReference type="eggNOG" id="ENOG502S1W1">
    <property type="taxonomic scope" value="Eukaryota"/>
</dbReference>
<dbReference type="AlphaFoldDB" id="U4L5V2"/>
<dbReference type="EMBL" id="HF935630">
    <property type="protein sequence ID" value="CCX11682.1"/>
    <property type="molecule type" value="Genomic_DNA"/>
</dbReference>
<sequence>MPGYLRDRFTEMLKGMLIVNGEGFGVPWLRCDFKTAETIRDIYRYWITDEFRHRFDVTHAQNHLIHRDNPEICEVQFPDMGLKDEWEQACVSRLVYPPLKIIKDHEPALLNLIKSNKEKARGVREIAFQKYAKKHWRTNVTLLQEREWYLEYGRQWAFSEDPLNLIRDLLIGNPSNYRTPEGRIHMIDLALEFFNACAEALVEDIVVEFKIDDVYHQLDCIRYGITESRDGLPTKYNAIFLSNIPDYTGDHLSMVLHALPLLKPTSSPESFVQSNILANPANFTTGLKGTLAEYLLLPNMAYATNTLGLTMLGPSSSTQAMMNLPPFLILTEPHQWGISVPKTLIFKPGFTRWLTQMFFKLALPVPRDLDAEHNNLYRMHQPQTLHQFVRLCIYLVEERNIPKHWVVNLLEAILTGKVSTSATPPIQTPVPFEALKPTPSKTWYMDMFVPELQMLLAYYQPVLPFHILTTLTPLRKYEISFPKIWMDVTRIPPIINVLALMFVNPEVEAIEMEQVFEDFIAYRGEHMQGLMVLMSTFEWHQRGKNFVATWLMESDSVEEMKIRDWKVGVMRTDSWVPIGQPGEEGMLVDVKRAVELE</sequence>
<dbReference type="STRING" id="1076935.U4L5V2"/>
<dbReference type="OrthoDB" id="2423701at2759"/>
<gene>
    <name evidence="1" type="ORF">PCON_11276</name>
</gene>
<keyword evidence="2" id="KW-1185">Reference proteome</keyword>
<accession>U4L5V2</accession>
<organism evidence="1 2">
    <name type="scientific">Pyronema omphalodes (strain CBS 100304)</name>
    <name type="common">Pyronema confluens</name>
    <dbReference type="NCBI Taxonomy" id="1076935"/>
    <lineage>
        <taxon>Eukaryota</taxon>
        <taxon>Fungi</taxon>
        <taxon>Dikarya</taxon>
        <taxon>Ascomycota</taxon>
        <taxon>Pezizomycotina</taxon>
        <taxon>Pezizomycetes</taxon>
        <taxon>Pezizales</taxon>
        <taxon>Pyronemataceae</taxon>
        <taxon>Pyronema</taxon>
    </lineage>
</organism>
<protein>
    <submittedName>
        <fullName evidence="1">Uncharacterized protein</fullName>
    </submittedName>
</protein>
<evidence type="ECO:0000313" key="1">
    <source>
        <dbReference type="EMBL" id="CCX11682.1"/>
    </source>
</evidence>